<dbReference type="Proteomes" id="UP000746747">
    <property type="component" value="Unassembled WGS sequence"/>
</dbReference>
<evidence type="ECO:0000313" key="3">
    <source>
        <dbReference type="Proteomes" id="UP000746747"/>
    </source>
</evidence>
<feature type="compositionally biased region" description="Polar residues" evidence="1">
    <location>
        <begin position="24"/>
        <end position="34"/>
    </location>
</feature>
<comment type="caution">
    <text evidence="2">The sequence shown here is derived from an EMBL/GenBank/DDBJ whole genome shotgun (WGS) entry which is preliminary data.</text>
</comment>
<organism evidence="2 3">
    <name type="scientific">Cercopithifilaria johnstoni</name>
    <dbReference type="NCBI Taxonomy" id="2874296"/>
    <lineage>
        <taxon>Eukaryota</taxon>
        <taxon>Metazoa</taxon>
        <taxon>Ecdysozoa</taxon>
        <taxon>Nematoda</taxon>
        <taxon>Chromadorea</taxon>
        <taxon>Rhabditida</taxon>
        <taxon>Spirurina</taxon>
        <taxon>Spiruromorpha</taxon>
        <taxon>Filarioidea</taxon>
        <taxon>Onchocercidae</taxon>
        <taxon>Cercopithifilaria</taxon>
    </lineage>
</organism>
<dbReference type="OrthoDB" id="10346256at2759"/>
<feature type="compositionally biased region" description="Basic and acidic residues" evidence="1">
    <location>
        <begin position="296"/>
        <end position="310"/>
    </location>
</feature>
<feature type="compositionally biased region" description="Polar residues" evidence="1">
    <location>
        <begin position="125"/>
        <end position="134"/>
    </location>
</feature>
<keyword evidence="3" id="KW-1185">Reference proteome</keyword>
<name>A0A8J2PXD7_9BILA</name>
<feature type="compositionally biased region" description="Polar residues" evidence="1">
    <location>
        <begin position="164"/>
        <end position="173"/>
    </location>
</feature>
<feature type="compositionally biased region" description="Basic and acidic residues" evidence="1">
    <location>
        <begin position="1"/>
        <end position="12"/>
    </location>
</feature>
<evidence type="ECO:0000313" key="2">
    <source>
        <dbReference type="EMBL" id="CAG9531809.1"/>
    </source>
</evidence>
<feature type="compositionally biased region" description="Low complexity" evidence="1">
    <location>
        <begin position="13"/>
        <end position="23"/>
    </location>
</feature>
<evidence type="ECO:0000256" key="1">
    <source>
        <dbReference type="SAM" id="MobiDB-lite"/>
    </source>
</evidence>
<protein>
    <submittedName>
        <fullName evidence="2">Uncharacterized protein</fullName>
    </submittedName>
</protein>
<reference evidence="2" key="1">
    <citation type="submission" date="2021-09" db="EMBL/GenBank/DDBJ databases">
        <authorList>
            <consortium name="Pathogen Informatics"/>
        </authorList>
    </citation>
    <scope>NUCLEOTIDE SEQUENCE</scope>
</reference>
<dbReference type="EMBL" id="CAKAEH010000755">
    <property type="protein sequence ID" value="CAG9531809.1"/>
    <property type="molecule type" value="Genomic_DNA"/>
</dbReference>
<dbReference type="AlphaFoldDB" id="A0A8J2PXD7"/>
<gene>
    <name evidence="2" type="ORF">CJOHNSTONI_LOCUS2183</name>
</gene>
<feature type="region of interest" description="Disordered" evidence="1">
    <location>
        <begin position="123"/>
        <end position="177"/>
    </location>
</feature>
<feature type="region of interest" description="Disordered" evidence="1">
    <location>
        <begin position="1"/>
        <end position="100"/>
    </location>
</feature>
<feature type="region of interest" description="Disordered" evidence="1">
    <location>
        <begin position="290"/>
        <end position="310"/>
    </location>
</feature>
<accession>A0A8J2PXD7</accession>
<proteinExistence type="predicted"/>
<sequence length="310" mass="34235">MSKKISSDEKLSRSTSRSEQSSSVVHTDSVQQGDVTEDSPTEIHTGRYALRSIPIPRRNITDDSPTETYTDRSHTSSQDEPESPPLISGEPSSLPNLARPQPSYMLQSATLATATIRGRKVLGTSPRSAFSSRLCTPRNPSPSIRPASQTLRATRASPAKVASSDDSSVNQGDNEPAPLPQVSFLPFGYFPRGPRPLNAGDHPLYRYINIIADLSRPDNSWVQDYHTLLRLGVTPRENIGPDYMIQSTIALARVLNVVVNRIRVSQNFDDDFLDSLHLASQQLRQNAIAYSNTTREGSEPGDHEQEQQEE</sequence>